<dbReference type="EMBL" id="LR778114">
    <property type="protein sequence ID" value="CAB1128173.1"/>
    <property type="molecule type" value="Genomic_DNA"/>
</dbReference>
<evidence type="ECO:0000256" key="3">
    <source>
        <dbReference type="ARBA" id="ARBA00022605"/>
    </source>
</evidence>
<dbReference type="FunFam" id="1.10.40.30:FF:000002">
    <property type="entry name" value="Fumarate hydratase class II"/>
    <property type="match status" value="1"/>
</dbReference>
<dbReference type="GO" id="GO:0008652">
    <property type="term" value="P:amino acid biosynthetic process"/>
    <property type="evidence" value="ECO:0007669"/>
    <property type="project" value="UniProtKB-KW"/>
</dbReference>
<dbReference type="GO" id="GO:0006531">
    <property type="term" value="P:aspartate metabolic process"/>
    <property type="evidence" value="ECO:0007669"/>
    <property type="project" value="TreeGrafter"/>
</dbReference>
<dbReference type="GO" id="GO:0008797">
    <property type="term" value="F:aspartate ammonia-lyase activity"/>
    <property type="evidence" value="ECO:0007669"/>
    <property type="project" value="UniProtKB-EC"/>
</dbReference>
<feature type="domain" description="Fumarase C C-terminal" evidence="6">
    <location>
        <begin position="217"/>
        <end position="269"/>
    </location>
</feature>
<evidence type="ECO:0000259" key="6">
    <source>
        <dbReference type="Pfam" id="PF10415"/>
    </source>
</evidence>
<dbReference type="InterPro" id="IPR000362">
    <property type="entry name" value="Fumarate_lyase_fam"/>
</dbReference>
<keyword evidence="3" id="KW-0028">Amino-acid biosynthesis</keyword>
<dbReference type="EC" id="4.3.1.1" evidence="2"/>
<keyword evidence="4 7" id="KW-0456">Lyase</keyword>
<dbReference type="PANTHER" id="PTHR42696:SF2">
    <property type="entry name" value="ASPARTATE AMMONIA-LYASE"/>
    <property type="match status" value="1"/>
</dbReference>
<dbReference type="InterPro" id="IPR018951">
    <property type="entry name" value="Fumarase_C_C"/>
</dbReference>
<dbReference type="Gene3D" id="1.10.40.30">
    <property type="entry name" value="Fumarase/aspartase (C-terminal domain)"/>
    <property type="match status" value="1"/>
</dbReference>
<reference evidence="7 8" key="1">
    <citation type="submission" date="2020-02" db="EMBL/GenBank/DDBJ databases">
        <authorList>
            <person name="Hogendoorn C."/>
        </authorList>
    </citation>
    <scope>NUCLEOTIDE SEQUENCE [LARGE SCALE GENOMIC DNA]</scope>
    <source>
        <strain evidence="7">R501</strain>
    </source>
</reference>
<dbReference type="AlphaFoldDB" id="A0A6F8ZEV6"/>
<dbReference type="InterPro" id="IPR022761">
    <property type="entry name" value="Fumarate_lyase_N"/>
</dbReference>
<evidence type="ECO:0000256" key="1">
    <source>
        <dbReference type="ARBA" id="ARBA00001494"/>
    </source>
</evidence>
<name>A0A6F8ZEV6_9FIRM</name>
<dbReference type="InterPro" id="IPR020557">
    <property type="entry name" value="Fumarate_lyase_CS"/>
</dbReference>
<evidence type="ECO:0000256" key="2">
    <source>
        <dbReference type="ARBA" id="ARBA00012992"/>
    </source>
</evidence>
<feature type="domain" description="Fumarate lyase N-terminal" evidence="5">
    <location>
        <begin position="12"/>
        <end position="151"/>
    </location>
</feature>
<dbReference type="PANTHER" id="PTHR42696">
    <property type="entry name" value="ASPARTATE AMMONIA-LYASE"/>
    <property type="match status" value="1"/>
</dbReference>
<proteinExistence type="predicted"/>
<dbReference type="InterPro" id="IPR008948">
    <property type="entry name" value="L-Aspartase-like"/>
</dbReference>
<evidence type="ECO:0000313" key="8">
    <source>
        <dbReference type="Proteomes" id="UP000503399"/>
    </source>
</evidence>
<organism evidence="7 8">
    <name type="scientific">Candidatus Hydrogenisulfobacillus filiaventi</name>
    <dbReference type="NCBI Taxonomy" id="2707344"/>
    <lineage>
        <taxon>Bacteria</taxon>
        <taxon>Bacillati</taxon>
        <taxon>Bacillota</taxon>
        <taxon>Clostridia</taxon>
        <taxon>Eubacteriales</taxon>
        <taxon>Clostridiales Family XVII. Incertae Sedis</taxon>
        <taxon>Candidatus Hydrogenisulfobacillus</taxon>
    </lineage>
</organism>
<dbReference type="PRINTS" id="PR00149">
    <property type="entry name" value="FUMRATELYASE"/>
</dbReference>
<evidence type="ECO:0000259" key="5">
    <source>
        <dbReference type="Pfam" id="PF00206"/>
    </source>
</evidence>
<evidence type="ECO:0000256" key="4">
    <source>
        <dbReference type="ARBA" id="ARBA00023239"/>
    </source>
</evidence>
<dbReference type="Gene3D" id="1.20.200.10">
    <property type="entry name" value="Fumarase/aspartase (Central domain)"/>
    <property type="match status" value="1"/>
</dbReference>
<keyword evidence="8" id="KW-1185">Reference proteome</keyword>
<dbReference type="GO" id="GO:0005829">
    <property type="term" value="C:cytosol"/>
    <property type="evidence" value="ECO:0007669"/>
    <property type="project" value="TreeGrafter"/>
</dbReference>
<dbReference type="KEGG" id="hfv:R50_0667"/>
<dbReference type="Proteomes" id="UP000503399">
    <property type="component" value="Chromosome"/>
</dbReference>
<accession>A0A6F8ZEV6</accession>
<dbReference type="Pfam" id="PF00206">
    <property type="entry name" value="Lyase_1"/>
    <property type="match status" value="1"/>
</dbReference>
<dbReference type="SUPFAM" id="SSF48557">
    <property type="entry name" value="L-aspartase-like"/>
    <property type="match status" value="1"/>
</dbReference>
<dbReference type="Pfam" id="PF10415">
    <property type="entry name" value="FumaraseC_C"/>
    <property type="match status" value="1"/>
</dbReference>
<dbReference type="PROSITE" id="PS00163">
    <property type="entry name" value="FUMARATE_LYASES"/>
    <property type="match status" value="1"/>
</dbReference>
<protein>
    <recommendedName>
        <fullName evidence="2">aspartate ammonia-lyase</fullName>
        <ecNumber evidence="2">4.3.1.1</ecNumber>
    </recommendedName>
</protein>
<gene>
    <name evidence="7" type="ORF">R50_0667</name>
</gene>
<comment type="catalytic activity">
    <reaction evidence="1">
        <text>L-aspartate = fumarate + NH4(+)</text>
        <dbReference type="Rhea" id="RHEA:16601"/>
        <dbReference type="ChEBI" id="CHEBI:28938"/>
        <dbReference type="ChEBI" id="CHEBI:29806"/>
        <dbReference type="ChEBI" id="CHEBI:29991"/>
        <dbReference type="EC" id="4.3.1.1"/>
    </reaction>
</comment>
<dbReference type="InterPro" id="IPR051546">
    <property type="entry name" value="Aspartate_Ammonia-Lyase"/>
</dbReference>
<evidence type="ECO:0000313" key="7">
    <source>
        <dbReference type="EMBL" id="CAB1128173.1"/>
    </source>
</evidence>
<dbReference type="GO" id="GO:0006099">
    <property type="term" value="P:tricarboxylic acid cycle"/>
    <property type="evidence" value="ECO:0007669"/>
    <property type="project" value="InterPro"/>
</dbReference>
<sequence>MPSPCAWARRWGWAGALAGWRRALAERVAVLYPIGFGGNAVGTGINAHPDFPRLAVEGVAERTGLPFRLPDNMFTFIQNLDAVLEVSGLLRGLATALGKIANDVRLLSSGPRAGLAELKLPAVQPGSSIMPGKVNPVMAEMLNMVGFQVLGHDAAVQAAVGAAQLELNVMMPVVAYNLLMAVTILANAVQAFTTRALEGLEADPGRIGSYVEMNTALATALNPYLGYDRAAEVAKAAYAEGKSVRQVVLERGLLPAAELDRILDPARLAGPETVV</sequence>